<organism evidence="2 3">
    <name type="scientific">Christiangramia sediminicola</name>
    <dbReference type="NCBI Taxonomy" id="3073267"/>
    <lineage>
        <taxon>Bacteria</taxon>
        <taxon>Pseudomonadati</taxon>
        <taxon>Bacteroidota</taxon>
        <taxon>Flavobacteriia</taxon>
        <taxon>Flavobacteriales</taxon>
        <taxon>Flavobacteriaceae</taxon>
        <taxon>Christiangramia</taxon>
    </lineage>
</organism>
<keyword evidence="1" id="KW-1133">Transmembrane helix</keyword>
<dbReference type="Proteomes" id="UP001257234">
    <property type="component" value="Unassembled WGS sequence"/>
</dbReference>
<evidence type="ECO:0000313" key="3">
    <source>
        <dbReference type="Proteomes" id="UP001257234"/>
    </source>
</evidence>
<feature type="transmembrane region" description="Helical" evidence="1">
    <location>
        <begin position="78"/>
        <end position="101"/>
    </location>
</feature>
<proteinExistence type="predicted"/>
<keyword evidence="1" id="KW-0472">Membrane</keyword>
<gene>
    <name evidence="2" type="ORF">RE431_10165</name>
</gene>
<sequence>MTLQDQLNHKFESGLLFKRGLSAAGIAILIASVLIMIFGNEGNLVWIALTTTAIAGFGAGIFYYLLNDFLQPNGLKNVLAKIFSLLVFAASFWLALIFALAQVGLWD</sequence>
<evidence type="ECO:0000313" key="2">
    <source>
        <dbReference type="EMBL" id="MDR5591001.1"/>
    </source>
</evidence>
<keyword evidence="3" id="KW-1185">Reference proteome</keyword>
<evidence type="ECO:0000256" key="1">
    <source>
        <dbReference type="SAM" id="Phobius"/>
    </source>
</evidence>
<feature type="transmembrane region" description="Helical" evidence="1">
    <location>
        <begin position="21"/>
        <end position="38"/>
    </location>
</feature>
<reference evidence="3" key="1">
    <citation type="submission" date="2023-07" db="EMBL/GenBank/DDBJ databases">
        <title>Christiangramia sp. SM2212., a novel bacterium of the family Flavobacteriaceae isolated from the sea sediment.</title>
        <authorList>
            <person name="Wang J."/>
            <person name="Zhang X."/>
        </authorList>
    </citation>
    <scope>NUCLEOTIDE SEQUENCE [LARGE SCALE GENOMIC DNA]</scope>
    <source>
        <strain evidence="3">SM2212</strain>
    </source>
</reference>
<dbReference type="RefSeq" id="WP_309561867.1">
    <property type="nucleotide sequence ID" value="NZ_JAVJIU010000003.1"/>
</dbReference>
<keyword evidence="1" id="KW-0812">Transmembrane</keyword>
<feature type="transmembrane region" description="Helical" evidence="1">
    <location>
        <begin position="44"/>
        <end position="66"/>
    </location>
</feature>
<dbReference type="EMBL" id="JAVJIU010000003">
    <property type="protein sequence ID" value="MDR5591001.1"/>
    <property type="molecule type" value="Genomic_DNA"/>
</dbReference>
<name>A0ABU1ERJ9_9FLAO</name>
<protein>
    <submittedName>
        <fullName evidence="2">Uncharacterized protein</fullName>
    </submittedName>
</protein>
<accession>A0ABU1ERJ9</accession>
<comment type="caution">
    <text evidence="2">The sequence shown here is derived from an EMBL/GenBank/DDBJ whole genome shotgun (WGS) entry which is preliminary data.</text>
</comment>